<keyword evidence="2" id="KW-0961">Cell wall biogenesis/degradation</keyword>
<evidence type="ECO:0000256" key="1">
    <source>
        <dbReference type="ARBA" id="ARBA00022801"/>
    </source>
</evidence>
<dbReference type="EMBL" id="JABXYM010000001">
    <property type="protein sequence ID" value="MCR6094951.1"/>
    <property type="molecule type" value="Genomic_DNA"/>
</dbReference>
<gene>
    <name evidence="5" type="ORF">HXA33_00120</name>
</gene>
<dbReference type="SUPFAM" id="SSF53187">
    <property type="entry name" value="Zn-dependent exopeptidases"/>
    <property type="match status" value="1"/>
</dbReference>
<dbReference type="InterPro" id="IPR003646">
    <property type="entry name" value="SH3-like_bac-type"/>
</dbReference>
<name>A0A9Q4FWT9_SALAG</name>
<dbReference type="Gene3D" id="2.30.30.40">
    <property type="entry name" value="SH3 Domains"/>
    <property type="match status" value="3"/>
</dbReference>
<feature type="domain" description="SH3b" evidence="4">
    <location>
        <begin position="34"/>
        <end position="96"/>
    </location>
</feature>
<dbReference type="Proteomes" id="UP001057753">
    <property type="component" value="Unassembled WGS sequence"/>
</dbReference>
<evidence type="ECO:0000313" key="6">
    <source>
        <dbReference type="Proteomes" id="UP001057753"/>
    </source>
</evidence>
<dbReference type="AlphaFoldDB" id="A0A9Q4FWT9"/>
<evidence type="ECO:0000259" key="4">
    <source>
        <dbReference type="PROSITE" id="PS51781"/>
    </source>
</evidence>
<evidence type="ECO:0000256" key="2">
    <source>
        <dbReference type="ARBA" id="ARBA00023316"/>
    </source>
</evidence>
<dbReference type="PANTHER" id="PTHR30404:SF0">
    <property type="entry name" value="N-ACETYLMURAMOYL-L-ALANINE AMIDASE AMIC"/>
    <property type="match status" value="1"/>
</dbReference>
<dbReference type="SMART" id="SM00646">
    <property type="entry name" value="Ami_3"/>
    <property type="match status" value="1"/>
</dbReference>
<feature type="domain" description="SH3b" evidence="4">
    <location>
        <begin position="103"/>
        <end position="165"/>
    </location>
</feature>
<dbReference type="GO" id="GO:0009253">
    <property type="term" value="P:peptidoglycan catabolic process"/>
    <property type="evidence" value="ECO:0007669"/>
    <property type="project" value="InterPro"/>
</dbReference>
<dbReference type="PROSITE" id="PS51781">
    <property type="entry name" value="SH3B"/>
    <property type="match status" value="3"/>
</dbReference>
<sequence length="436" mass="46284">MQKISLIVLSLLILVGLYSQLSNNVGYADAAEAMMEGEVAVSSLIIREEPSEGAESLGGYHQGDKVTIYGTSGDWYQVKHSSGWGYVHSAYINVINGSASAETKIGKVSVDNLHVRDSASIEGQIISHLSRGTLIELGAFSNGWYQVSIGTTRGYIDGSYIELQDDSSNKGGSVPDSASNEAEPLGSGKVTATSLNVRSSASTEAKIIDSLTRGTTIELLSESNGWYVVETDKGNGYIHGSYVSTTSLSSSGNTADGQLDGKTIFVDAGHGGSDPGAIVDDISEKDIALDVSLKLQSALENEGATVVMSRTEDSYIEVGERADMANTSGADLFISVHANAFTSSSVNGSEVFYSSQTHADNSRQFAQAIQSQLVNGLNRADRGVVDRNLTVITELDMPGILIEPGFMSNDSDLDMLLNQQDELVAHIVKGFKDYSN</sequence>
<reference evidence="5" key="1">
    <citation type="submission" date="2020-06" db="EMBL/GenBank/DDBJ databases">
        <title>Insight into the genomes of haloalkaliphilic bacilli from Kenyan soda lakes.</title>
        <authorList>
            <person name="Mwirichia R."/>
            <person name="Villamizar G.C."/>
            <person name="Poehlein A."/>
            <person name="Mugweru J."/>
            <person name="Kipnyargis A."/>
            <person name="Kiplimo D."/>
            <person name="Orwa P."/>
            <person name="Daniel R."/>
        </authorList>
    </citation>
    <scope>NUCLEOTIDE SEQUENCE</scope>
    <source>
        <strain evidence="5">B1096_S55</strain>
    </source>
</reference>
<protein>
    <submittedName>
        <fullName evidence="5">N-acetylmuramoyl-L-alanine amidase</fullName>
    </submittedName>
</protein>
<dbReference type="InterPro" id="IPR002508">
    <property type="entry name" value="MurNAc-LAA_cat"/>
</dbReference>
<dbReference type="GO" id="GO:0008745">
    <property type="term" value="F:N-acetylmuramoyl-L-alanine amidase activity"/>
    <property type="evidence" value="ECO:0007669"/>
    <property type="project" value="InterPro"/>
</dbReference>
<dbReference type="InterPro" id="IPR050695">
    <property type="entry name" value="N-acetylmuramoyl_amidase_3"/>
</dbReference>
<dbReference type="SMART" id="SM00287">
    <property type="entry name" value="SH3b"/>
    <property type="match status" value="3"/>
</dbReference>
<dbReference type="Pfam" id="PF01520">
    <property type="entry name" value="Amidase_3"/>
    <property type="match status" value="1"/>
</dbReference>
<evidence type="ECO:0000313" key="5">
    <source>
        <dbReference type="EMBL" id="MCR6094951.1"/>
    </source>
</evidence>
<dbReference type="GO" id="GO:0030288">
    <property type="term" value="C:outer membrane-bounded periplasmic space"/>
    <property type="evidence" value="ECO:0007669"/>
    <property type="project" value="TreeGrafter"/>
</dbReference>
<dbReference type="Gene3D" id="3.40.630.40">
    <property type="entry name" value="Zn-dependent exopeptidases"/>
    <property type="match status" value="1"/>
</dbReference>
<evidence type="ECO:0000256" key="3">
    <source>
        <dbReference type="SAM" id="MobiDB-lite"/>
    </source>
</evidence>
<proteinExistence type="predicted"/>
<dbReference type="PANTHER" id="PTHR30404">
    <property type="entry name" value="N-ACETYLMURAMOYL-L-ALANINE AMIDASE"/>
    <property type="match status" value="1"/>
</dbReference>
<dbReference type="GO" id="GO:0071555">
    <property type="term" value="P:cell wall organization"/>
    <property type="evidence" value="ECO:0007669"/>
    <property type="project" value="UniProtKB-KW"/>
</dbReference>
<keyword evidence="6" id="KW-1185">Reference proteome</keyword>
<keyword evidence="1" id="KW-0378">Hydrolase</keyword>
<organism evidence="5 6">
    <name type="scientific">Salipaludibacillus agaradhaerens</name>
    <name type="common">Bacillus agaradhaerens</name>
    <dbReference type="NCBI Taxonomy" id="76935"/>
    <lineage>
        <taxon>Bacteria</taxon>
        <taxon>Bacillati</taxon>
        <taxon>Bacillota</taxon>
        <taxon>Bacilli</taxon>
        <taxon>Bacillales</taxon>
        <taxon>Bacillaceae</taxon>
    </lineage>
</organism>
<feature type="domain" description="SH3b" evidence="4">
    <location>
        <begin position="185"/>
        <end position="247"/>
    </location>
</feature>
<feature type="region of interest" description="Disordered" evidence="3">
    <location>
        <begin position="166"/>
        <end position="190"/>
    </location>
</feature>
<accession>A0A9Q4FWT9</accession>
<dbReference type="Pfam" id="PF08239">
    <property type="entry name" value="SH3_3"/>
    <property type="match status" value="3"/>
</dbReference>
<dbReference type="CDD" id="cd02696">
    <property type="entry name" value="MurNAc-LAA"/>
    <property type="match status" value="1"/>
</dbReference>
<comment type="caution">
    <text evidence="5">The sequence shown here is derived from an EMBL/GenBank/DDBJ whole genome shotgun (WGS) entry which is preliminary data.</text>
</comment>